<dbReference type="InterPro" id="IPR048324">
    <property type="entry name" value="ZSWIM1-3_RNaseH-like"/>
</dbReference>
<dbReference type="AlphaFoldDB" id="A0A8J5IEH7"/>
<keyword evidence="3" id="KW-1185">Reference proteome</keyword>
<protein>
    <recommendedName>
        <fullName evidence="1">ZSWIM1/3 RNaseH-like domain-containing protein</fullName>
    </recommendedName>
</protein>
<dbReference type="Pfam" id="PF21056">
    <property type="entry name" value="ZSWIM1-3_RNaseH-like"/>
    <property type="match status" value="1"/>
</dbReference>
<name>A0A8J5IEH7_9STRA</name>
<reference evidence="2" key="1">
    <citation type="submission" date="2021-01" db="EMBL/GenBank/DDBJ databases">
        <title>Phytophthora aleatoria, a newly-described species from Pinus radiata is distinct from Phytophthora cactorum isolates based on comparative genomics.</title>
        <authorList>
            <person name="Mcdougal R."/>
            <person name="Panda P."/>
            <person name="Williams N."/>
            <person name="Studholme D.J."/>
        </authorList>
    </citation>
    <scope>NUCLEOTIDE SEQUENCE</scope>
    <source>
        <strain evidence="2">NZFS 4037</strain>
    </source>
</reference>
<sequence>MKRMFSTYPEVVLADTTHGTNQNRYIFFSFVVHGAFGKVRVITRDSVNTI</sequence>
<evidence type="ECO:0000313" key="3">
    <source>
        <dbReference type="Proteomes" id="UP000709295"/>
    </source>
</evidence>
<proteinExistence type="predicted"/>
<gene>
    <name evidence="2" type="ORF">JG688_00016227</name>
</gene>
<accession>A0A8J5IEH7</accession>
<organism evidence="2 3">
    <name type="scientific">Phytophthora aleatoria</name>
    <dbReference type="NCBI Taxonomy" id="2496075"/>
    <lineage>
        <taxon>Eukaryota</taxon>
        <taxon>Sar</taxon>
        <taxon>Stramenopiles</taxon>
        <taxon>Oomycota</taxon>
        <taxon>Peronosporomycetes</taxon>
        <taxon>Peronosporales</taxon>
        <taxon>Peronosporaceae</taxon>
        <taxon>Phytophthora</taxon>
    </lineage>
</organism>
<feature type="domain" description="ZSWIM1/3 RNaseH-like" evidence="1">
    <location>
        <begin position="1"/>
        <end position="43"/>
    </location>
</feature>
<dbReference type="Proteomes" id="UP000709295">
    <property type="component" value="Unassembled WGS sequence"/>
</dbReference>
<evidence type="ECO:0000313" key="2">
    <source>
        <dbReference type="EMBL" id="KAG6946059.1"/>
    </source>
</evidence>
<evidence type="ECO:0000259" key="1">
    <source>
        <dbReference type="Pfam" id="PF21056"/>
    </source>
</evidence>
<comment type="caution">
    <text evidence="2">The sequence shown here is derived from an EMBL/GenBank/DDBJ whole genome shotgun (WGS) entry which is preliminary data.</text>
</comment>
<dbReference type="EMBL" id="JAENGY010001957">
    <property type="protein sequence ID" value="KAG6946059.1"/>
    <property type="molecule type" value="Genomic_DNA"/>
</dbReference>